<evidence type="ECO:0000313" key="3">
    <source>
        <dbReference type="EMBL" id="OLQ13550.1"/>
    </source>
</evidence>
<feature type="compositionally biased region" description="Basic residues" evidence="1">
    <location>
        <begin position="174"/>
        <end position="183"/>
    </location>
</feature>
<feature type="region of interest" description="Disordered" evidence="1">
    <location>
        <begin position="173"/>
        <end position="221"/>
    </location>
</feature>
<accession>A0A1Q9F1I6</accession>
<keyword evidence="2" id="KW-1133">Transmembrane helix</keyword>
<reference evidence="3 4" key="1">
    <citation type="submission" date="2016-02" db="EMBL/GenBank/DDBJ databases">
        <title>Genome analysis of coral dinoflagellate symbionts highlights evolutionary adaptations to a symbiotic lifestyle.</title>
        <authorList>
            <person name="Aranda M."/>
            <person name="Li Y."/>
            <person name="Liew Y.J."/>
            <person name="Baumgarten S."/>
            <person name="Simakov O."/>
            <person name="Wilson M."/>
            <person name="Piel J."/>
            <person name="Ashoor H."/>
            <person name="Bougouffa S."/>
            <person name="Bajic V.B."/>
            <person name="Ryu T."/>
            <person name="Ravasi T."/>
            <person name="Bayer T."/>
            <person name="Micklem G."/>
            <person name="Kim H."/>
            <person name="Bhak J."/>
            <person name="Lajeunesse T.C."/>
            <person name="Voolstra C.R."/>
        </authorList>
    </citation>
    <scope>NUCLEOTIDE SEQUENCE [LARGE SCALE GENOMIC DNA]</scope>
    <source>
        <strain evidence="3 4">CCMP2467</strain>
    </source>
</reference>
<name>A0A1Q9F1I6_SYMMI</name>
<organism evidence="3 4">
    <name type="scientific">Symbiodinium microadriaticum</name>
    <name type="common">Dinoflagellate</name>
    <name type="synonym">Zooxanthella microadriatica</name>
    <dbReference type="NCBI Taxonomy" id="2951"/>
    <lineage>
        <taxon>Eukaryota</taxon>
        <taxon>Sar</taxon>
        <taxon>Alveolata</taxon>
        <taxon>Dinophyceae</taxon>
        <taxon>Suessiales</taxon>
        <taxon>Symbiodiniaceae</taxon>
        <taxon>Symbiodinium</taxon>
    </lineage>
</organism>
<protein>
    <submittedName>
        <fullName evidence="3">Uncharacterized protein</fullName>
    </submittedName>
</protein>
<keyword evidence="2" id="KW-0472">Membrane</keyword>
<dbReference type="AlphaFoldDB" id="A0A1Q9F1I6"/>
<gene>
    <name evidence="3" type="ORF">AK812_SmicGene2411</name>
</gene>
<dbReference type="Proteomes" id="UP000186817">
    <property type="component" value="Unassembled WGS sequence"/>
</dbReference>
<feature type="transmembrane region" description="Helical" evidence="2">
    <location>
        <begin position="32"/>
        <end position="53"/>
    </location>
</feature>
<feature type="region of interest" description="Disordered" evidence="1">
    <location>
        <begin position="57"/>
        <end position="84"/>
    </location>
</feature>
<comment type="caution">
    <text evidence="3">The sequence shown here is derived from an EMBL/GenBank/DDBJ whole genome shotgun (WGS) entry which is preliminary data.</text>
</comment>
<evidence type="ECO:0000313" key="4">
    <source>
        <dbReference type="Proteomes" id="UP000186817"/>
    </source>
</evidence>
<feature type="compositionally biased region" description="Basic residues" evidence="1">
    <location>
        <begin position="193"/>
        <end position="221"/>
    </location>
</feature>
<keyword evidence="2" id="KW-0812">Transmembrane</keyword>
<keyword evidence="4" id="KW-1185">Reference proteome</keyword>
<evidence type="ECO:0000256" key="2">
    <source>
        <dbReference type="SAM" id="Phobius"/>
    </source>
</evidence>
<sequence length="221" mass="24968">MCRETTGQLYKGDTRFTLHRGDVGEAYQVPRFLGRGLGFALSFFLVFAVELAAGPGSKPAEKAAEKAGTPKAAKESKGESSTASRLDVERSVSLMIAFRQAIVSMLIAPTSMAGPAKGMKPGRNDLGTDAEQKIRELQEDEPLEENRPGSEDWIRSSWRKQLRLLLPRPVRTQSVRRRRRASFRAHQECHLPQIRRGRPSRRLLQRPNRRSPRRPRSMQSH</sequence>
<dbReference type="EMBL" id="LSRX01000026">
    <property type="protein sequence ID" value="OLQ13550.1"/>
    <property type="molecule type" value="Genomic_DNA"/>
</dbReference>
<evidence type="ECO:0000256" key="1">
    <source>
        <dbReference type="SAM" id="MobiDB-lite"/>
    </source>
</evidence>
<proteinExistence type="predicted"/>